<dbReference type="Proteomes" id="UP000807504">
    <property type="component" value="Unassembled WGS sequence"/>
</dbReference>
<evidence type="ECO:0000313" key="2">
    <source>
        <dbReference type="Proteomes" id="UP000807504"/>
    </source>
</evidence>
<dbReference type="AlphaFoldDB" id="A0A8T0EP20"/>
<name>A0A8T0EP20_ARGBR</name>
<keyword evidence="2" id="KW-1185">Reference proteome</keyword>
<accession>A0A8T0EP20</accession>
<gene>
    <name evidence="1" type="ORF">HNY73_016535</name>
</gene>
<reference evidence="1" key="2">
    <citation type="submission" date="2020-06" db="EMBL/GenBank/DDBJ databases">
        <authorList>
            <person name="Sheffer M."/>
        </authorList>
    </citation>
    <scope>NUCLEOTIDE SEQUENCE</scope>
</reference>
<comment type="caution">
    <text evidence="1">The sequence shown here is derived from an EMBL/GenBank/DDBJ whole genome shotgun (WGS) entry which is preliminary data.</text>
</comment>
<dbReference type="EMBL" id="JABXBU010002227">
    <property type="protein sequence ID" value="KAF8773929.1"/>
    <property type="molecule type" value="Genomic_DNA"/>
</dbReference>
<evidence type="ECO:0000313" key="1">
    <source>
        <dbReference type="EMBL" id="KAF8773929.1"/>
    </source>
</evidence>
<reference evidence="1" key="1">
    <citation type="journal article" date="2020" name="bioRxiv">
        <title>Chromosome-level reference genome of the European wasp spider Argiope bruennichi: a resource for studies on range expansion and evolutionary adaptation.</title>
        <authorList>
            <person name="Sheffer M.M."/>
            <person name="Hoppe A."/>
            <person name="Krehenwinkel H."/>
            <person name="Uhl G."/>
            <person name="Kuss A.W."/>
            <person name="Jensen L."/>
            <person name="Jensen C."/>
            <person name="Gillespie R.G."/>
            <person name="Hoff K.J."/>
            <person name="Prost S."/>
        </authorList>
    </citation>
    <scope>NUCLEOTIDE SEQUENCE</scope>
</reference>
<sequence>MLSVRLIAPGTANDYHTSWPSTNRYGTNSIQRQKYGISDIPVCANNPRTHLPLSKLYFRYFLVPGTTKTERNSFSADKDQSDRFLADGYDDKNLQDGLLPCRWLHMTTSAVHGPHQS</sequence>
<protein>
    <submittedName>
        <fullName evidence="1">Uncharacterized protein</fullName>
    </submittedName>
</protein>
<organism evidence="1 2">
    <name type="scientific">Argiope bruennichi</name>
    <name type="common">Wasp spider</name>
    <name type="synonym">Aranea bruennichi</name>
    <dbReference type="NCBI Taxonomy" id="94029"/>
    <lineage>
        <taxon>Eukaryota</taxon>
        <taxon>Metazoa</taxon>
        <taxon>Ecdysozoa</taxon>
        <taxon>Arthropoda</taxon>
        <taxon>Chelicerata</taxon>
        <taxon>Arachnida</taxon>
        <taxon>Araneae</taxon>
        <taxon>Araneomorphae</taxon>
        <taxon>Entelegynae</taxon>
        <taxon>Araneoidea</taxon>
        <taxon>Araneidae</taxon>
        <taxon>Argiope</taxon>
    </lineage>
</organism>
<proteinExistence type="predicted"/>